<protein>
    <submittedName>
        <fullName evidence="2">Rrf2 family protein</fullName>
    </submittedName>
</protein>
<feature type="compositionally biased region" description="Basic and acidic residues" evidence="1">
    <location>
        <begin position="171"/>
        <end position="183"/>
    </location>
</feature>
<dbReference type="PANTHER" id="PTHR33221">
    <property type="entry name" value="WINGED HELIX-TURN-HELIX TRANSCRIPTIONAL REGULATOR, RRF2 FAMILY"/>
    <property type="match status" value="1"/>
</dbReference>
<evidence type="ECO:0000313" key="3">
    <source>
        <dbReference type="Proteomes" id="UP000730739"/>
    </source>
</evidence>
<dbReference type="EMBL" id="JAGILA010000011">
    <property type="protein sequence ID" value="MBP2239081.1"/>
    <property type="molecule type" value="Genomic_DNA"/>
</dbReference>
<feature type="compositionally biased region" description="Basic residues" evidence="1">
    <location>
        <begin position="187"/>
        <end position="199"/>
    </location>
</feature>
<accession>A0ABS4R9M5</accession>
<evidence type="ECO:0000256" key="1">
    <source>
        <dbReference type="SAM" id="MobiDB-lite"/>
    </source>
</evidence>
<dbReference type="Pfam" id="PF02082">
    <property type="entry name" value="Rrf2"/>
    <property type="match status" value="1"/>
</dbReference>
<dbReference type="Proteomes" id="UP000730739">
    <property type="component" value="Unassembled WGS sequence"/>
</dbReference>
<dbReference type="InterPro" id="IPR030489">
    <property type="entry name" value="TR_Rrf2-type_CS"/>
</dbReference>
<dbReference type="InterPro" id="IPR000944">
    <property type="entry name" value="Tscrpt_reg_Rrf2"/>
</dbReference>
<keyword evidence="3" id="KW-1185">Reference proteome</keyword>
<evidence type="ECO:0000313" key="2">
    <source>
        <dbReference type="EMBL" id="MBP2239081.1"/>
    </source>
</evidence>
<sequence length="199" mass="21532">MQKRIINCIYDYICRCFSGGSMAHVSAGVEYALHCLLYLIDAEELGQPASARDLAELQKVPAEFVAKLFTKLQKAGIVVAREGIGGGFALARPAADITALDVIEAVDGRKALFECKQIRAQCALFGDRSPSWAVDGVCSIHAVMIEAEKRTRDVLASHTLESIAGRAAGKAPKDHAGRVKEWLAARTPRRRRRGNAAKG</sequence>
<reference evidence="2 3" key="1">
    <citation type="submission" date="2021-03" db="EMBL/GenBank/DDBJ databases">
        <title>Genomic Encyclopedia of Type Strains, Phase IV (KMG-IV): sequencing the most valuable type-strain genomes for metagenomic binning, comparative biology and taxonomic classification.</title>
        <authorList>
            <person name="Goeker M."/>
        </authorList>
    </citation>
    <scope>NUCLEOTIDE SEQUENCE [LARGE SCALE GENOMIC DNA]</scope>
    <source>
        <strain evidence="2 3">DSM 13372</strain>
    </source>
</reference>
<dbReference type="InterPro" id="IPR036390">
    <property type="entry name" value="WH_DNA-bd_sf"/>
</dbReference>
<dbReference type="RefSeq" id="WP_234939718.1">
    <property type="nucleotide sequence ID" value="NZ_JAGILA010000011.1"/>
</dbReference>
<proteinExistence type="predicted"/>
<dbReference type="Gene3D" id="1.10.10.10">
    <property type="entry name" value="Winged helix-like DNA-binding domain superfamily/Winged helix DNA-binding domain"/>
    <property type="match status" value="1"/>
</dbReference>
<dbReference type="PROSITE" id="PS01332">
    <property type="entry name" value="HTH_RRF2_1"/>
    <property type="match status" value="1"/>
</dbReference>
<dbReference type="PROSITE" id="PS51197">
    <property type="entry name" value="HTH_RRF2_2"/>
    <property type="match status" value="1"/>
</dbReference>
<name>A0ABS4R9M5_9HYPH</name>
<gene>
    <name evidence="2" type="ORF">J2Z31_005622</name>
</gene>
<dbReference type="InterPro" id="IPR036388">
    <property type="entry name" value="WH-like_DNA-bd_sf"/>
</dbReference>
<dbReference type="PANTHER" id="PTHR33221:SF13">
    <property type="entry name" value="TRANSCRIPTIONAL REGULATOR-RELATED"/>
    <property type="match status" value="1"/>
</dbReference>
<comment type="caution">
    <text evidence="2">The sequence shown here is derived from an EMBL/GenBank/DDBJ whole genome shotgun (WGS) entry which is preliminary data.</text>
</comment>
<dbReference type="NCBIfam" id="TIGR00738">
    <property type="entry name" value="rrf2_super"/>
    <property type="match status" value="1"/>
</dbReference>
<dbReference type="SUPFAM" id="SSF46785">
    <property type="entry name" value="Winged helix' DNA-binding domain"/>
    <property type="match status" value="1"/>
</dbReference>
<feature type="region of interest" description="Disordered" evidence="1">
    <location>
        <begin position="167"/>
        <end position="199"/>
    </location>
</feature>
<organism evidence="2 3">
    <name type="scientific">Sinorhizobium kostiense</name>
    <dbReference type="NCBI Taxonomy" id="76747"/>
    <lineage>
        <taxon>Bacteria</taxon>
        <taxon>Pseudomonadati</taxon>
        <taxon>Pseudomonadota</taxon>
        <taxon>Alphaproteobacteria</taxon>
        <taxon>Hyphomicrobiales</taxon>
        <taxon>Rhizobiaceae</taxon>
        <taxon>Sinorhizobium/Ensifer group</taxon>
        <taxon>Sinorhizobium</taxon>
    </lineage>
</organism>